<organism evidence="1 2">
    <name type="scientific">Cetraspora pellucida</name>
    <dbReference type="NCBI Taxonomy" id="1433469"/>
    <lineage>
        <taxon>Eukaryota</taxon>
        <taxon>Fungi</taxon>
        <taxon>Fungi incertae sedis</taxon>
        <taxon>Mucoromycota</taxon>
        <taxon>Glomeromycotina</taxon>
        <taxon>Glomeromycetes</taxon>
        <taxon>Diversisporales</taxon>
        <taxon>Gigasporaceae</taxon>
        <taxon>Cetraspora</taxon>
    </lineage>
</organism>
<accession>A0ACA9MK69</accession>
<dbReference type="EMBL" id="CAJVPW010007641">
    <property type="protein sequence ID" value="CAG8583297.1"/>
    <property type="molecule type" value="Genomic_DNA"/>
</dbReference>
<gene>
    <name evidence="1" type="ORF">SPELUC_LOCUS6451</name>
</gene>
<proteinExistence type="predicted"/>
<evidence type="ECO:0000313" key="2">
    <source>
        <dbReference type="Proteomes" id="UP000789366"/>
    </source>
</evidence>
<comment type="caution">
    <text evidence="1">The sequence shown here is derived from an EMBL/GenBank/DDBJ whole genome shotgun (WGS) entry which is preliminary data.</text>
</comment>
<protein>
    <submittedName>
        <fullName evidence="1">9066_t:CDS:1</fullName>
    </submittedName>
</protein>
<evidence type="ECO:0000313" key="1">
    <source>
        <dbReference type="EMBL" id="CAG8583297.1"/>
    </source>
</evidence>
<reference evidence="1" key="1">
    <citation type="submission" date="2021-06" db="EMBL/GenBank/DDBJ databases">
        <authorList>
            <person name="Kallberg Y."/>
            <person name="Tangrot J."/>
            <person name="Rosling A."/>
        </authorList>
    </citation>
    <scope>NUCLEOTIDE SEQUENCE</scope>
    <source>
        <strain evidence="1">28 12/20/2015</strain>
    </source>
</reference>
<sequence length="434" mass="48629">MEPIIIKSSAIAISPQKMNVVAGIIRKKKLDYSLKVLEFLPKKGGRILYKLLAGAAKSLEKSQEQPANFYLQKVEVNQGKIQKRVIYRAKVPPGQKLCGNYDYVGKGGYREAEEIGKPARKNYTAEEIAAWEKCPPDIVEEFCRHEMGEINTQNQTLTSSETTNEQIIKKEAELQKIKENKGGNSEEVRKLEQEIRELLLKNQQKNNTTTENSKNPNENKIIAYSIVGFSLVALVDTDRLKIEYTKNTIFIFLYIPEISLVLGEDNSKIETVMKGIYKIINDDKIAVKINLVEVKKVYTHAQSIANLIAGQLKKWIPVKQILKNVLAKVEFEREIKGGGVEMKEVGFQVAVLSRGTVGLRAQRGAELTEKQIEAIRKLMTVAGSGIHVPVMLKEVLDYLNLKKGGVYVDGTFGQGGHSQAILKNLEKGKLIAFE</sequence>
<dbReference type="Proteomes" id="UP000789366">
    <property type="component" value="Unassembled WGS sequence"/>
</dbReference>
<name>A0ACA9MK69_9GLOM</name>
<keyword evidence="2" id="KW-1185">Reference proteome</keyword>